<accession>A0A1U7CWU1</accession>
<feature type="transmembrane region" description="Helical" evidence="2">
    <location>
        <begin position="27"/>
        <end position="47"/>
    </location>
</feature>
<evidence type="ECO:0000313" key="4">
    <source>
        <dbReference type="Proteomes" id="UP000186309"/>
    </source>
</evidence>
<sequence>MSQAPEQALVPPRPNPGPEPWSGDGGLANPLLIVAVAAAGLSAVWLWRRRRRVKQPSRPPTPSLPLDESPEARLLALCEQVRGTLSSRFGPGLRARTTEEIAVDLQILDLLGVERFDRLTELLRTGDRLKFARQGTAGAVVDQLGELVAWASALDTLPHPPRPVNDQNRRSPGERNGRRSPRTDPPRS</sequence>
<keyword evidence="4" id="KW-1185">Reference proteome</keyword>
<name>A0A1U7CWU1_9BACT</name>
<keyword evidence="2" id="KW-0472">Membrane</keyword>
<dbReference type="AlphaFoldDB" id="A0A1U7CWU1"/>
<feature type="region of interest" description="Disordered" evidence="1">
    <location>
        <begin position="1"/>
        <end position="24"/>
    </location>
</feature>
<feature type="region of interest" description="Disordered" evidence="1">
    <location>
        <begin position="155"/>
        <end position="188"/>
    </location>
</feature>
<gene>
    <name evidence="3" type="ORF">BSF38_04987</name>
</gene>
<dbReference type="OrthoDB" id="9945461at2"/>
<dbReference type="Proteomes" id="UP000186309">
    <property type="component" value="Chromosome"/>
</dbReference>
<feature type="compositionally biased region" description="Basic and acidic residues" evidence="1">
    <location>
        <begin position="167"/>
        <end position="188"/>
    </location>
</feature>
<evidence type="ECO:0000313" key="3">
    <source>
        <dbReference type="EMBL" id="APW63420.1"/>
    </source>
</evidence>
<protein>
    <submittedName>
        <fullName evidence="3">Uncharacterized protein</fullName>
    </submittedName>
</protein>
<dbReference type="KEGG" id="pbor:BSF38_04987"/>
<dbReference type="RefSeq" id="WP_145952310.1">
    <property type="nucleotide sequence ID" value="NZ_CP019082.1"/>
</dbReference>
<evidence type="ECO:0000256" key="2">
    <source>
        <dbReference type="SAM" id="Phobius"/>
    </source>
</evidence>
<proteinExistence type="predicted"/>
<evidence type="ECO:0000256" key="1">
    <source>
        <dbReference type="SAM" id="MobiDB-lite"/>
    </source>
</evidence>
<keyword evidence="2" id="KW-0812">Transmembrane</keyword>
<organism evidence="3 4">
    <name type="scientific">Paludisphaera borealis</name>
    <dbReference type="NCBI Taxonomy" id="1387353"/>
    <lineage>
        <taxon>Bacteria</taxon>
        <taxon>Pseudomonadati</taxon>
        <taxon>Planctomycetota</taxon>
        <taxon>Planctomycetia</taxon>
        <taxon>Isosphaerales</taxon>
        <taxon>Isosphaeraceae</taxon>
        <taxon>Paludisphaera</taxon>
    </lineage>
</organism>
<dbReference type="EMBL" id="CP019082">
    <property type="protein sequence ID" value="APW63420.1"/>
    <property type="molecule type" value="Genomic_DNA"/>
</dbReference>
<reference evidence="4" key="1">
    <citation type="submission" date="2016-12" db="EMBL/GenBank/DDBJ databases">
        <title>Comparative genomics of four Isosphaeraceae planctomycetes: a common pool of plasmids and glycoside hydrolase genes.</title>
        <authorList>
            <person name="Ivanova A."/>
        </authorList>
    </citation>
    <scope>NUCLEOTIDE SEQUENCE [LARGE SCALE GENOMIC DNA]</scope>
    <source>
        <strain evidence="4">PX4</strain>
    </source>
</reference>
<keyword evidence="2" id="KW-1133">Transmembrane helix</keyword>
<dbReference type="STRING" id="1387353.BSF38_04987"/>